<feature type="region of interest" description="Disordered" evidence="1">
    <location>
        <begin position="94"/>
        <end position="157"/>
    </location>
</feature>
<evidence type="ECO:0000256" key="2">
    <source>
        <dbReference type="SAM" id="Phobius"/>
    </source>
</evidence>
<sequence>MHNRKWRISVVAAVIAIGVILAWATYITLSRADRSHGMTLAAAEEEVLGQYEGEIVGSKEHGEGYVLQLRSMKGLYELTVEPAGITDIRSLERFGSSDPVASPGTVSPVPTDSGVVSDEPSQNPTELPTDKPAASPAETKMPESTPKPAVPAATVKPTTNPTILISEQRASELALKKIPGKVKDIDMENEGGKWYFFVEIETNDGREADVQLNAASGAIVSVTWDDESDDD</sequence>
<keyword evidence="5" id="KW-1185">Reference proteome</keyword>
<feature type="compositionally biased region" description="Low complexity" evidence="1">
    <location>
        <begin position="146"/>
        <end position="157"/>
    </location>
</feature>
<evidence type="ECO:0000313" key="4">
    <source>
        <dbReference type="EMBL" id="MBB3150353.1"/>
    </source>
</evidence>
<keyword evidence="2" id="KW-0472">Membrane</keyword>
<dbReference type="Proteomes" id="UP000518605">
    <property type="component" value="Unassembled WGS sequence"/>
</dbReference>
<feature type="domain" description="PepSY" evidence="3">
    <location>
        <begin position="165"/>
        <end position="222"/>
    </location>
</feature>
<dbReference type="EMBL" id="JACHXW010000001">
    <property type="protein sequence ID" value="MBB3150353.1"/>
    <property type="molecule type" value="Genomic_DNA"/>
</dbReference>
<proteinExistence type="predicted"/>
<protein>
    <recommendedName>
        <fullName evidence="3">PepSY domain-containing protein</fullName>
    </recommendedName>
</protein>
<comment type="caution">
    <text evidence="4">The sequence shown here is derived from an EMBL/GenBank/DDBJ whole genome shotgun (WGS) entry which is preliminary data.</text>
</comment>
<evidence type="ECO:0000259" key="3">
    <source>
        <dbReference type="Pfam" id="PF03413"/>
    </source>
</evidence>
<dbReference type="RefSeq" id="WP_183558091.1">
    <property type="nucleotide sequence ID" value="NZ_CBCSLB010000001.1"/>
</dbReference>
<dbReference type="InterPro" id="IPR025711">
    <property type="entry name" value="PepSY"/>
</dbReference>
<evidence type="ECO:0000256" key="1">
    <source>
        <dbReference type="SAM" id="MobiDB-lite"/>
    </source>
</evidence>
<dbReference type="AlphaFoldDB" id="A0A7W5G8K4"/>
<accession>A0A7W5G8K4</accession>
<reference evidence="4 5" key="1">
    <citation type="submission" date="2020-08" db="EMBL/GenBank/DDBJ databases">
        <title>Genomic Encyclopedia of Type Strains, Phase III (KMG-III): the genomes of soil and plant-associated and newly described type strains.</title>
        <authorList>
            <person name="Whitman W."/>
        </authorList>
    </citation>
    <scope>NUCLEOTIDE SEQUENCE [LARGE SCALE GENOMIC DNA]</scope>
    <source>
        <strain evidence="4 5">CECT 8234</strain>
    </source>
</reference>
<gene>
    <name evidence="4" type="ORF">FHS16_000385</name>
</gene>
<dbReference type="Gene3D" id="3.10.450.40">
    <property type="match status" value="1"/>
</dbReference>
<evidence type="ECO:0000313" key="5">
    <source>
        <dbReference type="Proteomes" id="UP000518605"/>
    </source>
</evidence>
<dbReference type="Pfam" id="PF03413">
    <property type="entry name" value="PepSY"/>
    <property type="match status" value="1"/>
</dbReference>
<keyword evidence="2" id="KW-1133">Transmembrane helix</keyword>
<name>A0A7W5G8K4_9BACL</name>
<organism evidence="4 5">
    <name type="scientific">Paenibacillus endophyticus</name>
    <dbReference type="NCBI Taxonomy" id="1294268"/>
    <lineage>
        <taxon>Bacteria</taxon>
        <taxon>Bacillati</taxon>
        <taxon>Bacillota</taxon>
        <taxon>Bacilli</taxon>
        <taxon>Bacillales</taxon>
        <taxon>Paenibacillaceae</taxon>
        <taxon>Paenibacillus</taxon>
    </lineage>
</organism>
<keyword evidence="2" id="KW-0812">Transmembrane</keyword>
<feature type="transmembrane region" description="Helical" evidence="2">
    <location>
        <begin position="6"/>
        <end position="29"/>
    </location>
</feature>